<feature type="non-terminal residue" evidence="2">
    <location>
        <position position="1"/>
    </location>
</feature>
<evidence type="ECO:0000313" key="2">
    <source>
        <dbReference type="EMBL" id="CAK0840384.1"/>
    </source>
</evidence>
<feature type="non-terminal residue" evidence="2">
    <location>
        <position position="269"/>
    </location>
</feature>
<evidence type="ECO:0000313" key="3">
    <source>
        <dbReference type="Proteomes" id="UP001189429"/>
    </source>
</evidence>
<accession>A0ABN9T5Q9</accession>
<feature type="compositionally biased region" description="Basic residues" evidence="1">
    <location>
        <begin position="260"/>
        <end position="269"/>
    </location>
</feature>
<protein>
    <submittedName>
        <fullName evidence="2">Uncharacterized protein</fullName>
    </submittedName>
</protein>
<comment type="caution">
    <text evidence="2">The sequence shown here is derived from an EMBL/GenBank/DDBJ whole genome shotgun (WGS) entry which is preliminary data.</text>
</comment>
<evidence type="ECO:0000256" key="1">
    <source>
        <dbReference type="SAM" id="MobiDB-lite"/>
    </source>
</evidence>
<proteinExistence type="predicted"/>
<reference evidence="2" key="1">
    <citation type="submission" date="2023-10" db="EMBL/GenBank/DDBJ databases">
        <authorList>
            <person name="Chen Y."/>
            <person name="Shah S."/>
            <person name="Dougan E. K."/>
            <person name="Thang M."/>
            <person name="Chan C."/>
        </authorList>
    </citation>
    <scope>NUCLEOTIDE SEQUENCE [LARGE SCALE GENOMIC DNA]</scope>
</reference>
<keyword evidence="3" id="KW-1185">Reference proteome</keyword>
<sequence>WEEAGWLATQQMAKVQDQKHDCDRRARVRQSAQQNVFKRLEGNSRSRDRCGCLGLRRCRRGRGLPAAYGSPLQGGRPPTHRGRREDRALAGHNGPSSSSAAGLPDLQYVADVHEVREALHGKAARVGTDLVGIQVSNELADAQSFVRRPGKQGGGVAARQPAPRALDATLGSPCGSFLEVLALGMRALPPRRTVHSLPLPPATTMLSMTFPHDFHHSFSNRLPRSARFLNMPRLTCREWRVEGPVGGGGAGAAISGARAPARRAARADR</sequence>
<feature type="region of interest" description="Disordered" evidence="1">
    <location>
        <begin position="64"/>
        <end position="104"/>
    </location>
</feature>
<feature type="region of interest" description="Disordered" evidence="1">
    <location>
        <begin position="247"/>
        <end position="269"/>
    </location>
</feature>
<dbReference type="Proteomes" id="UP001189429">
    <property type="component" value="Unassembled WGS sequence"/>
</dbReference>
<name>A0ABN9T5Q9_9DINO</name>
<gene>
    <name evidence="2" type="ORF">PCOR1329_LOCUS35844</name>
</gene>
<dbReference type="EMBL" id="CAUYUJ010014375">
    <property type="protein sequence ID" value="CAK0840384.1"/>
    <property type="molecule type" value="Genomic_DNA"/>
</dbReference>
<organism evidence="2 3">
    <name type="scientific">Prorocentrum cordatum</name>
    <dbReference type="NCBI Taxonomy" id="2364126"/>
    <lineage>
        <taxon>Eukaryota</taxon>
        <taxon>Sar</taxon>
        <taxon>Alveolata</taxon>
        <taxon>Dinophyceae</taxon>
        <taxon>Prorocentrales</taxon>
        <taxon>Prorocentraceae</taxon>
        <taxon>Prorocentrum</taxon>
    </lineage>
</organism>